<evidence type="ECO:0000256" key="1">
    <source>
        <dbReference type="SAM" id="SignalP"/>
    </source>
</evidence>
<evidence type="ECO:0000313" key="2">
    <source>
        <dbReference type="EMBL" id="KAE9045288.1"/>
    </source>
</evidence>
<dbReference type="Proteomes" id="UP000429607">
    <property type="component" value="Unassembled WGS sequence"/>
</dbReference>
<proteinExistence type="predicted"/>
<comment type="caution">
    <text evidence="2">The sequence shown here is derived from an EMBL/GenBank/DDBJ whole genome shotgun (WGS) entry which is preliminary data.</text>
</comment>
<dbReference type="EMBL" id="QXFU01000077">
    <property type="protein sequence ID" value="KAE9045288.1"/>
    <property type="molecule type" value="Genomic_DNA"/>
</dbReference>
<name>A0A6A3NPG9_9STRA</name>
<protein>
    <recommendedName>
        <fullName evidence="6">Laminin EGF-like domain-containing protein</fullName>
    </recommendedName>
</protein>
<dbReference type="Proteomes" id="UP000435112">
    <property type="component" value="Unassembled WGS sequence"/>
</dbReference>
<dbReference type="EMBL" id="QXFV01000096">
    <property type="protein sequence ID" value="KAE9050059.1"/>
    <property type="molecule type" value="Genomic_DNA"/>
</dbReference>
<gene>
    <name evidence="3" type="ORF">PR001_g2731</name>
    <name evidence="2" type="ORF">PR002_g2303</name>
</gene>
<evidence type="ECO:0000313" key="4">
    <source>
        <dbReference type="Proteomes" id="UP000429607"/>
    </source>
</evidence>
<reference evidence="4 5" key="1">
    <citation type="submission" date="2018-09" db="EMBL/GenBank/DDBJ databases">
        <title>Genomic investigation of the strawberry pathogen Phytophthora fragariae indicates pathogenicity is determined by transcriptional variation in three key races.</title>
        <authorList>
            <person name="Adams T.M."/>
            <person name="Armitage A.D."/>
            <person name="Sobczyk M.K."/>
            <person name="Bates H.J."/>
            <person name="Dunwell J.M."/>
            <person name="Nellist C.F."/>
            <person name="Harrison R.J."/>
        </authorList>
    </citation>
    <scope>NUCLEOTIDE SEQUENCE [LARGE SCALE GENOMIC DNA]</scope>
    <source>
        <strain evidence="3 4">SCRP249</strain>
        <strain evidence="2 5">SCRP324</strain>
    </source>
</reference>
<accession>A0A6A3NPG9</accession>
<organism evidence="2 5">
    <name type="scientific">Phytophthora rubi</name>
    <dbReference type="NCBI Taxonomy" id="129364"/>
    <lineage>
        <taxon>Eukaryota</taxon>
        <taxon>Sar</taxon>
        <taxon>Stramenopiles</taxon>
        <taxon>Oomycota</taxon>
        <taxon>Peronosporomycetes</taxon>
        <taxon>Peronosporales</taxon>
        <taxon>Peronosporaceae</taxon>
        <taxon>Phytophthora</taxon>
    </lineage>
</organism>
<feature type="signal peptide" evidence="1">
    <location>
        <begin position="1"/>
        <end position="21"/>
    </location>
</feature>
<evidence type="ECO:0000313" key="5">
    <source>
        <dbReference type="Proteomes" id="UP000435112"/>
    </source>
</evidence>
<dbReference type="AlphaFoldDB" id="A0A6A3NPG9"/>
<sequence length="77" mass="8519">MFAHLLDTLQLLTQLLHLDWAHHAYKSISNFPIVAIETTVERNPCGRVTCHENDTAHPACVGCTQRGAYHGGTCTQC</sequence>
<feature type="chain" id="PRO_5036165373" description="Laminin EGF-like domain-containing protein" evidence="1">
    <location>
        <begin position="22"/>
        <end position="77"/>
    </location>
</feature>
<evidence type="ECO:0008006" key="6">
    <source>
        <dbReference type="Google" id="ProtNLM"/>
    </source>
</evidence>
<evidence type="ECO:0000313" key="3">
    <source>
        <dbReference type="EMBL" id="KAE9050059.1"/>
    </source>
</evidence>
<keyword evidence="1" id="KW-0732">Signal</keyword>